<dbReference type="InterPro" id="IPR001853">
    <property type="entry name" value="DSBA-like_thioredoxin_dom"/>
</dbReference>
<accession>A0A248TEX3</accession>
<reference evidence="2 3" key="1">
    <citation type="submission" date="2017-08" db="EMBL/GenBank/DDBJ databases">
        <title>Complete Genome Sequence of Bacillus kochii Oregon-R-modENCODE STRAIN BDGP4, isolated from Drosophila melanogaster gut.</title>
        <authorList>
            <person name="Wan K.H."/>
            <person name="Yu C."/>
            <person name="Park S."/>
            <person name="Hammonds A.S."/>
            <person name="Booth B.W."/>
            <person name="Celniker S.E."/>
        </authorList>
    </citation>
    <scope>NUCLEOTIDE SEQUENCE [LARGE SCALE GENOMIC DNA]</scope>
    <source>
        <strain evidence="2 3">BDGP4</strain>
    </source>
</reference>
<organism evidence="2 3">
    <name type="scientific">Cytobacillus kochii</name>
    <dbReference type="NCBI Taxonomy" id="859143"/>
    <lineage>
        <taxon>Bacteria</taxon>
        <taxon>Bacillati</taxon>
        <taxon>Bacillota</taxon>
        <taxon>Bacilli</taxon>
        <taxon>Bacillales</taxon>
        <taxon>Bacillaceae</taxon>
        <taxon>Cytobacillus</taxon>
    </lineage>
</organism>
<evidence type="ECO:0000259" key="1">
    <source>
        <dbReference type="Pfam" id="PF01323"/>
    </source>
</evidence>
<keyword evidence="3" id="KW-1185">Reference proteome</keyword>
<dbReference type="SUPFAM" id="SSF52833">
    <property type="entry name" value="Thioredoxin-like"/>
    <property type="match status" value="1"/>
</dbReference>
<dbReference type="Pfam" id="PF01323">
    <property type="entry name" value="DSBA"/>
    <property type="match status" value="1"/>
</dbReference>
<gene>
    <name evidence="2" type="ORF">CKF48_04655</name>
</gene>
<dbReference type="RefSeq" id="WP_095370247.1">
    <property type="nucleotide sequence ID" value="NZ_CP022983.1"/>
</dbReference>
<dbReference type="GO" id="GO:0016491">
    <property type="term" value="F:oxidoreductase activity"/>
    <property type="evidence" value="ECO:0007669"/>
    <property type="project" value="InterPro"/>
</dbReference>
<sequence>MKVEIWSDIACPFCYIGKRKFEHALDGFNQKDEVEVVYKSFQLDPNAPQNTTETMNQMLAKKYGQSVEQVEQMQKQVTVQANEVGLDYHLNDAKMTNTLDAHRLIHLAKEKGKMSEMKEQLLKSYFVEGKHVGEIESLVEIAAAVGLDKEEVTSVLASDQYKKEVEADMQEGVQLGVQGVPFFVFNRKYAVSGAQPSNVFSEVLTKVIEEEKQSQPLNVIKQGDACTDGSC</sequence>
<dbReference type="KEGG" id="bko:CKF48_04655"/>
<dbReference type="AlphaFoldDB" id="A0A248TEX3"/>
<proteinExistence type="predicted"/>
<dbReference type="CDD" id="cd03024">
    <property type="entry name" value="DsbA_FrnE"/>
    <property type="match status" value="1"/>
</dbReference>
<name>A0A248TEX3_9BACI</name>
<protein>
    <submittedName>
        <fullName evidence="2">Disulfide bond formation protein DsbA</fullName>
    </submittedName>
</protein>
<dbReference type="PANTHER" id="PTHR13887:SF41">
    <property type="entry name" value="THIOREDOXIN SUPERFAMILY PROTEIN"/>
    <property type="match status" value="1"/>
</dbReference>
<dbReference type="EMBL" id="CP022983">
    <property type="protein sequence ID" value="ASV66672.1"/>
    <property type="molecule type" value="Genomic_DNA"/>
</dbReference>
<dbReference type="Proteomes" id="UP000215137">
    <property type="component" value="Chromosome"/>
</dbReference>
<evidence type="ECO:0000313" key="2">
    <source>
        <dbReference type="EMBL" id="ASV66672.1"/>
    </source>
</evidence>
<evidence type="ECO:0000313" key="3">
    <source>
        <dbReference type="Proteomes" id="UP000215137"/>
    </source>
</evidence>
<dbReference type="PANTHER" id="PTHR13887">
    <property type="entry name" value="GLUTATHIONE S-TRANSFERASE KAPPA"/>
    <property type="match status" value="1"/>
</dbReference>
<feature type="domain" description="DSBA-like thioredoxin" evidence="1">
    <location>
        <begin position="3"/>
        <end position="203"/>
    </location>
</feature>
<dbReference type="OrthoDB" id="9799122at2"/>
<dbReference type="Gene3D" id="3.40.30.10">
    <property type="entry name" value="Glutaredoxin"/>
    <property type="match status" value="1"/>
</dbReference>
<dbReference type="InterPro" id="IPR036249">
    <property type="entry name" value="Thioredoxin-like_sf"/>
</dbReference>